<accession>A0ABR1J070</accession>
<evidence type="ECO:0000313" key="1">
    <source>
        <dbReference type="EMBL" id="KAK7446319.1"/>
    </source>
</evidence>
<gene>
    <name evidence="1" type="ORF">VKT23_014525</name>
</gene>
<reference evidence="1 2" key="1">
    <citation type="submission" date="2024-01" db="EMBL/GenBank/DDBJ databases">
        <title>A draft genome for the cacao thread blight pathogen Marasmiellus scandens.</title>
        <authorList>
            <person name="Baruah I.K."/>
            <person name="Leung J."/>
            <person name="Bukari Y."/>
            <person name="Amoako-Attah I."/>
            <person name="Meinhardt L.W."/>
            <person name="Bailey B.A."/>
            <person name="Cohen S.P."/>
        </authorList>
    </citation>
    <scope>NUCLEOTIDE SEQUENCE [LARGE SCALE GENOMIC DNA]</scope>
    <source>
        <strain evidence="1 2">GH-19</strain>
    </source>
</reference>
<protein>
    <submittedName>
        <fullName evidence="1">Uncharacterized protein</fullName>
    </submittedName>
</protein>
<dbReference type="EMBL" id="JBANRG010000044">
    <property type="protein sequence ID" value="KAK7446319.1"/>
    <property type="molecule type" value="Genomic_DNA"/>
</dbReference>
<comment type="caution">
    <text evidence="1">The sequence shown here is derived from an EMBL/GenBank/DDBJ whole genome shotgun (WGS) entry which is preliminary data.</text>
</comment>
<sequence length="250" mass="28460">MENTPALWTLLSISVVKSGQQLPDETLVAKWLSLSGVLPFEFVIDIEYDAKDGLKAPKSYLNVLLPYTDRLESIQLDFEFSYIKYFLDRPGLDLPNLKNVAIRFPWTELDDDTPLAALETAPSLQHLEYFSPDRDSTFLSRLVLPTSTITSLDITLGTDDPNVVRNIVVSCPKLEICEVEIPRYLDEVPDHVPVVLHHLETLSVIFSDPEGSPSFLDGLILPAMLFEKGQNYFPILRPIFHFFRSFKRDM</sequence>
<organism evidence="1 2">
    <name type="scientific">Marasmiellus scandens</name>
    <dbReference type="NCBI Taxonomy" id="2682957"/>
    <lineage>
        <taxon>Eukaryota</taxon>
        <taxon>Fungi</taxon>
        <taxon>Dikarya</taxon>
        <taxon>Basidiomycota</taxon>
        <taxon>Agaricomycotina</taxon>
        <taxon>Agaricomycetes</taxon>
        <taxon>Agaricomycetidae</taxon>
        <taxon>Agaricales</taxon>
        <taxon>Marasmiineae</taxon>
        <taxon>Omphalotaceae</taxon>
        <taxon>Marasmiellus</taxon>
    </lineage>
</organism>
<proteinExistence type="predicted"/>
<dbReference type="Proteomes" id="UP001498398">
    <property type="component" value="Unassembled WGS sequence"/>
</dbReference>
<evidence type="ECO:0000313" key="2">
    <source>
        <dbReference type="Proteomes" id="UP001498398"/>
    </source>
</evidence>
<name>A0ABR1J070_9AGAR</name>
<keyword evidence="2" id="KW-1185">Reference proteome</keyword>